<reference evidence="3" key="2">
    <citation type="submission" date="2022-01" db="EMBL/GenBank/DDBJ databases">
        <authorList>
            <person name="Yamashiro T."/>
            <person name="Shiraishi A."/>
            <person name="Satake H."/>
            <person name="Nakayama K."/>
        </authorList>
    </citation>
    <scope>NUCLEOTIDE SEQUENCE</scope>
</reference>
<evidence type="ECO:0000259" key="2">
    <source>
        <dbReference type="PROSITE" id="PS50158"/>
    </source>
</evidence>
<keyword evidence="3" id="KW-0548">Nucleotidyltransferase</keyword>
<dbReference type="GO" id="GO:0003964">
    <property type="term" value="F:RNA-directed DNA polymerase activity"/>
    <property type="evidence" value="ECO:0007669"/>
    <property type="project" value="UniProtKB-KW"/>
</dbReference>
<protein>
    <submittedName>
        <fullName evidence="3">Reverse transcriptase domain-containing protein</fullName>
    </submittedName>
</protein>
<evidence type="ECO:0000313" key="3">
    <source>
        <dbReference type="EMBL" id="GJS96231.1"/>
    </source>
</evidence>
<feature type="domain" description="CCHC-type" evidence="2">
    <location>
        <begin position="299"/>
        <end position="314"/>
    </location>
</feature>
<keyword evidence="3" id="KW-0695">RNA-directed DNA polymerase</keyword>
<proteinExistence type="predicted"/>
<dbReference type="Pfam" id="PF00098">
    <property type="entry name" value="zf-CCHC"/>
    <property type="match status" value="2"/>
</dbReference>
<comment type="caution">
    <text evidence="3">The sequence shown here is derived from an EMBL/GenBank/DDBJ whole genome shotgun (WGS) entry which is preliminary data.</text>
</comment>
<dbReference type="EMBL" id="BQNB010011871">
    <property type="protein sequence ID" value="GJS96231.1"/>
    <property type="molecule type" value="Genomic_DNA"/>
</dbReference>
<sequence>MGKTLDKEKRVQLSPGTPIMNNTIAWNLPLVKQQMRLGRHLFELESNQLQTYEPEVSSATTRVRFCCLQEGCAAVADGCYPMTAVLSHNSGTGNRGTTRSLRECTYKDFLNCHPLNFKGTEGVVVLAQWFEKMESVFHISNSAVENQVKFATCTFVRNTLTWWNSHMKVVTQDVAYAMGLEDTEEDDDKLALMCGRMFPEESDEVEKYVGGLPDMIRGNMMSYRPQTMEEAIEFSNNQMDQKLITITEGKLSRRERPCAPRCNKCKKIGHLARDCRSSGPNNNNNNRGNSGATQNAATCYECGVQGHYKRDCPKLKNGNRGNQRGNGSAPAKVYVVGNAGTNPDSNVVTGDSLLKNAIASILFDY</sequence>
<dbReference type="PROSITE" id="PS50158">
    <property type="entry name" value="ZF_CCHC"/>
    <property type="match status" value="2"/>
</dbReference>
<dbReference type="InterPro" id="IPR001878">
    <property type="entry name" value="Znf_CCHC"/>
</dbReference>
<keyword evidence="4" id="KW-1185">Reference proteome</keyword>
<evidence type="ECO:0000256" key="1">
    <source>
        <dbReference type="PROSITE-ProRule" id="PRU00047"/>
    </source>
</evidence>
<dbReference type="SUPFAM" id="SSF57756">
    <property type="entry name" value="Retrovirus zinc finger-like domains"/>
    <property type="match status" value="1"/>
</dbReference>
<accession>A0ABQ5A3P2</accession>
<gene>
    <name evidence="3" type="ORF">Tco_0803199</name>
</gene>
<organism evidence="3 4">
    <name type="scientific">Tanacetum coccineum</name>
    <dbReference type="NCBI Taxonomy" id="301880"/>
    <lineage>
        <taxon>Eukaryota</taxon>
        <taxon>Viridiplantae</taxon>
        <taxon>Streptophyta</taxon>
        <taxon>Embryophyta</taxon>
        <taxon>Tracheophyta</taxon>
        <taxon>Spermatophyta</taxon>
        <taxon>Magnoliopsida</taxon>
        <taxon>eudicotyledons</taxon>
        <taxon>Gunneridae</taxon>
        <taxon>Pentapetalae</taxon>
        <taxon>asterids</taxon>
        <taxon>campanulids</taxon>
        <taxon>Asterales</taxon>
        <taxon>Asteraceae</taxon>
        <taxon>Asteroideae</taxon>
        <taxon>Anthemideae</taxon>
        <taxon>Anthemidinae</taxon>
        <taxon>Tanacetum</taxon>
    </lineage>
</organism>
<keyword evidence="1" id="KW-0863">Zinc-finger</keyword>
<dbReference type="Proteomes" id="UP001151760">
    <property type="component" value="Unassembled WGS sequence"/>
</dbReference>
<keyword evidence="3" id="KW-0808">Transferase</keyword>
<name>A0ABQ5A3P2_9ASTR</name>
<keyword evidence="1" id="KW-0479">Metal-binding</keyword>
<keyword evidence="1" id="KW-0862">Zinc</keyword>
<dbReference type="InterPro" id="IPR036875">
    <property type="entry name" value="Znf_CCHC_sf"/>
</dbReference>
<dbReference type="SMART" id="SM00343">
    <property type="entry name" value="ZnF_C2HC"/>
    <property type="match status" value="2"/>
</dbReference>
<reference evidence="3" key="1">
    <citation type="journal article" date="2022" name="Int. J. Mol. Sci.">
        <title>Draft Genome of Tanacetum Coccineum: Genomic Comparison of Closely Related Tanacetum-Family Plants.</title>
        <authorList>
            <person name="Yamashiro T."/>
            <person name="Shiraishi A."/>
            <person name="Nakayama K."/>
            <person name="Satake H."/>
        </authorList>
    </citation>
    <scope>NUCLEOTIDE SEQUENCE</scope>
</reference>
<evidence type="ECO:0000313" key="4">
    <source>
        <dbReference type="Proteomes" id="UP001151760"/>
    </source>
</evidence>
<dbReference type="Gene3D" id="4.10.60.10">
    <property type="entry name" value="Zinc finger, CCHC-type"/>
    <property type="match status" value="1"/>
</dbReference>
<feature type="domain" description="CCHC-type" evidence="2">
    <location>
        <begin position="261"/>
        <end position="277"/>
    </location>
</feature>